<dbReference type="GO" id="GO:0005886">
    <property type="term" value="C:plasma membrane"/>
    <property type="evidence" value="ECO:0007669"/>
    <property type="project" value="TreeGrafter"/>
</dbReference>
<dbReference type="NCBIfam" id="TIGR01730">
    <property type="entry name" value="RND_mfp"/>
    <property type="match status" value="1"/>
</dbReference>
<dbReference type="Gene3D" id="2.40.420.20">
    <property type="match status" value="1"/>
</dbReference>
<dbReference type="RefSeq" id="WP_183355824.1">
    <property type="nucleotide sequence ID" value="NZ_BLXX01000011.1"/>
</dbReference>
<dbReference type="Gene3D" id="1.10.287.470">
    <property type="entry name" value="Helix hairpin bin"/>
    <property type="match status" value="1"/>
</dbReference>
<dbReference type="PANTHER" id="PTHR30158:SF10">
    <property type="entry name" value="CATION EFFLUX PUMP"/>
    <property type="match status" value="1"/>
</dbReference>
<dbReference type="Gene3D" id="2.40.50.100">
    <property type="match status" value="1"/>
</dbReference>
<dbReference type="Gene3D" id="2.40.30.170">
    <property type="match status" value="1"/>
</dbReference>
<evidence type="ECO:0000259" key="3">
    <source>
        <dbReference type="Pfam" id="PF25876"/>
    </source>
</evidence>
<organism evidence="7 8">
    <name type="scientific">Geomonas silvestris</name>
    <dbReference type="NCBI Taxonomy" id="2740184"/>
    <lineage>
        <taxon>Bacteria</taxon>
        <taxon>Pseudomonadati</taxon>
        <taxon>Thermodesulfobacteriota</taxon>
        <taxon>Desulfuromonadia</taxon>
        <taxon>Geobacterales</taxon>
        <taxon>Geobacteraceae</taxon>
        <taxon>Geomonas</taxon>
    </lineage>
</organism>
<evidence type="ECO:0000259" key="5">
    <source>
        <dbReference type="Pfam" id="PF25944"/>
    </source>
</evidence>
<dbReference type="Pfam" id="PF25967">
    <property type="entry name" value="RND-MFP_C"/>
    <property type="match status" value="1"/>
</dbReference>
<dbReference type="Pfam" id="PF25876">
    <property type="entry name" value="HH_MFP_RND"/>
    <property type="match status" value="1"/>
</dbReference>
<evidence type="ECO:0000313" key="7">
    <source>
        <dbReference type="EMBL" id="GFO61024.1"/>
    </source>
</evidence>
<evidence type="ECO:0000313" key="8">
    <source>
        <dbReference type="Proteomes" id="UP000556026"/>
    </source>
</evidence>
<feature type="domain" description="Multidrug resistance protein MdtA-like barrel-sandwich hybrid" evidence="4">
    <location>
        <begin position="77"/>
        <end position="215"/>
    </location>
</feature>
<gene>
    <name evidence="7" type="ORF">GMST_33490</name>
</gene>
<name>A0A6V8MM68_9BACT</name>
<dbReference type="Pfam" id="PF25944">
    <property type="entry name" value="Beta-barrel_RND"/>
    <property type="match status" value="1"/>
</dbReference>
<evidence type="ECO:0000256" key="1">
    <source>
        <dbReference type="ARBA" id="ARBA00004196"/>
    </source>
</evidence>
<dbReference type="FunFam" id="2.40.420.20:FF:000001">
    <property type="entry name" value="Efflux RND transporter periplasmic adaptor subunit"/>
    <property type="match status" value="1"/>
</dbReference>
<dbReference type="PANTHER" id="PTHR30158">
    <property type="entry name" value="ACRA/E-RELATED COMPONENT OF DRUG EFFLUX TRANSPORTER"/>
    <property type="match status" value="1"/>
</dbReference>
<evidence type="ECO:0000259" key="4">
    <source>
        <dbReference type="Pfam" id="PF25917"/>
    </source>
</evidence>
<dbReference type="GO" id="GO:0030313">
    <property type="term" value="C:cell envelope"/>
    <property type="evidence" value="ECO:0007669"/>
    <property type="project" value="UniProtKB-SubCell"/>
</dbReference>
<feature type="domain" description="Multidrug resistance protein MdtA-like alpha-helical hairpin" evidence="3">
    <location>
        <begin position="118"/>
        <end position="185"/>
    </location>
</feature>
<dbReference type="Proteomes" id="UP000556026">
    <property type="component" value="Unassembled WGS sequence"/>
</dbReference>
<dbReference type="InterPro" id="IPR058624">
    <property type="entry name" value="MdtA-like_HH"/>
</dbReference>
<comment type="caution">
    <text evidence="7">The sequence shown here is derived from an EMBL/GenBank/DDBJ whole genome shotgun (WGS) entry which is preliminary data.</text>
</comment>
<dbReference type="AlphaFoldDB" id="A0A6V8MM68"/>
<feature type="domain" description="Multidrug resistance protein MdtA-like C-terminal permuted SH3" evidence="6">
    <location>
        <begin position="316"/>
        <end position="375"/>
    </location>
</feature>
<dbReference type="GO" id="GO:0022857">
    <property type="term" value="F:transmembrane transporter activity"/>
    <property type="evidence" value="ECO:0007669"/>
    <property type="project" value="InterPro"/>
</dbReference>
<comment type="similarity">
    <text evidence="2">Belongs to the membrane fusion protein (MFP) (TC 8.A.1) family.</text>
</comment>
<evidence type="ECO:0000256" key="2">
    <source>
        <dbReference type="ARBA" id="ARBA00009477"/>
    </source>
</evidence>
<proteinExistence type="inferred from homology"/>
<keyword evidence="8" id="KW-1185">Reference proteome</keyword>
<dbReference type="SUPFAM" id="SSF111369">
    <property type="entry name" value="HlyD-like secretion proteins"/>
    <property type="match status" value="1"/>
</dbReference>
<protein>
    <submittedName>
        <fullName evidence="7">MexE family multidrug efflux RND transporter periplasmic adaptor subunit</fullName>
    </submittedName>
</protein>
<reference evidence="8" key="1">
    <citation type="submission" date="2020-06" db="EMBL/GenBank/DDBJ databases">
        <title>Draft genomic sequence of Geomonas sp. Red330.</title>
        <authorList>
            <person name="Itoh H."/>
            <person name="Zhenxing X."/>
            <person name="Ushijima N."/>
            <person name="Masuda Y."/>
            <person name="Shiratori Y."/>
            <person name="Senoo K."/>
        </authorList>
    </citation>
    <scope>NUCLEOTIDE SEQUENCE [LARGE SCALE GENOMIC DNA]</scope>
    <source>
        <strain evidence="8">Red330</strain>
    </source>
</reference>
<dbReference type="InterPro" id="IPR058626">
    <property type="entry name" value="MdtA-like_b-barrel"/>
</dbReference>
<evidence type="ECO:0000259" key="6">
    <source>
        <dbReference type="Pfam" id="PF25967"/>
    </source>
</evidence>
<accession>A0A6V8MM68</accession>
<dbReference type="Pfam" id="PF25917">
    <property type="entry name" value="BSH_RND"/>
    <property type="match status" value="1"/>
</dbReference>
<sequence>MFKNTTSLAKRRAVLLGVGTLAVLSLAVTAFYHIATRADAQVAPPPAPAPQVNVVAVEPQQVRIWSEFSGRMHAVESAEIRPEVSGRITGVRFRDGQLVKAGDVLFVIDPSPYEAAVAKAAANLVSAKANGEFTRTELDRAANMIKTQAIAQRVFDERANASRVAQAAILGAEAELKQARIDLDHAFVKAPIGGRVSRAEITLGNRVQAGAGAPVLCSVVSKDEIYVDFEVDEQTYMQNFRTPAASRDKEDRIEVELAVQGDAGHPYKGTIYSFDNRIDSSSGTIRARARFANSDGRLVPGMFAKVRLASSGAKEVLLVPEQAVGSDQSKKFVYLVGADGKVVYREVDLGQQAQGHRIVLAGLARGDRVIVDGLQHVKPGEPVQAKAVPLGSGAALAAAK</sequence>
<dbReference type="GO" id="GO:0046677">
    <property type="term" value="P:response to antibiotic"/>
    <property type="evidence" value="ECO:0007669"/>
    <property type="project" value="TreeGrafter"/>
</dbReference>
<dbReference type="EMBL" id="BLXX01000011">
    <property type="protein sequence ID" value="GFO61024.1"/>
    <property type="molecule type" value="Genomic_DNA"/>
</dbReference>
<dbReference type="InterPro" id="IPR058627">
    <property type="entry name" value="MdtA-like_C"/>
</dbReference>
<dbReference type="InterPro" id="IPR006143">
    <property type="entry name" value="RND_pump_MFP"/>
</dbReference>
<comment type="subcellular location">
    <subcellularLocation>
        <location evidence="1">Cell envelope</location>
    </subcellularLocation>
</comment>
<dbReference type="InterPro" id="IPR058625">
    <property type="entry name" value="MdtA-like_BSH"/>
</dbReference>
<feature type="domain" description="Multidrug resistance protein MdtA-like beta-barrel" evidence="5">
    <location>
        <begin position="225"/>
        <end position="309"/>
    </location>
</feature>